<dbReference type="RefSeq" id="WP_061841023.1">
    <property type="nucleotide sequence ID" value="NZ_BAABQP010000012.1"/>
</dbReference>
<accession>A0A2H6DKL3</accession>
<dbReference type="Proteomes" id="UP000236214">
    <property type="component" value="Unassembled WGS sequence"/>
</dbReference>
<dbReference type="NCBIfam" id="NF033218">
    <property type="entry name" value="anchor_AmaP"/>
    <property type="match status" value="1"/>
</dbReference>
<dbReference type="AlphaFoldDB" id="A0A2H6DKL3"/>
<dbReference type="GeneID" id="64053647"/>
<protein>
    <submittedName>
        <fullName evidence="1">Uncharacterized protein</fullName>
    </submittedName>
</protein>
<organism evidence="1 2">
    <name type="scientific">Tetragenococcus halophilus subsp. halophilus</name>
    <dbReference type="NCBI Taxonomy" id="1513897"/>
    <lineage>
        <taxon>Bacteria</taxon>
        <taxon>Bacillati</taxon>
        <taxon>Bacillota</taxon>
        <taxon>Bacilli</taxon>
        <taxon>Lactobacillales</taxon>
        <taxon>Enterococcaceae</taxon>
        <taxon>Tetragenococcus</taxon>
    </lineage>
</organism>
<sequence>MGKIRKLLFSIVLLGLLITFFFVLIENQQAIYLPVYFISMDNYPLVGPYIQIILFCLSVFFIGLAILLMLVTIFYPKKSNTLVIKGKNGRLSVRKSVVENFVLETLKKEPSIENPRVKVKMSKKKIKIKIVGALRKTMRTTEKQNELVEQIRHEVSDLLATDAIKTEVYLKDEQENAGPRNRVE</sequence>
<comment type="caution">
    <text evidence="1">The sequence shown here is derived from an EMBL/GenBank/DDBJ whole genome shotgun (WGS) entry which is preliminary data.</text>
</comment>
<evidence type="ECO:0000313" key="1">
    <source>
        <dbReference type="EMBL" id="GBD69416.1"/>
    </source>
</evidence>
<name>A0A2H6DKL3_TETHA</name>
<proteinExistence type="predicted"/>
<gene>
    <name evidence="1" type="ORF">TEHN7118_2222</name>
</gene>
<keyword evidence="2" id="KW-1185">Reference proteome</keyword>
<reference evidence="1 2" key="1">
    <citation type="submission" date="2016-05" db="EMBL/GenBank/DDBJ databases">
        <title>Whole genome sequencing of Tetragenococcus halophilus subsp. halophilus NISL 7118.</title>
        <authorList>
            <person name="Shiwa Y."/>
            <person name="Nishimura I."/>
            <person name="Yoshikawa H."/>
            <person name="Koyama Y."/>
            <person name="Oguma T."/>
        </authorList>
    </citation>
    <scope>NUCLEOTIDE SEQUENCE [LARGE SCALE GENOMIC DNA]</scope>
    <source>
        <strain evidence="1 2">NISL 7118</strain>
    </source>
</reference>
<evidence type="ECO:0000313" key="2">
    <source>
        <dbReference type="Proteomes" id="UP000236214"/>
    </source>
</evidence>
<dbReference type="EMBL" id="BDEC01000207">
    <property type="protein sequence ID" value="GBD69416.1"/>
    <property type="molecule type" value="Genomic_DNA"/>
</dbReference>